<dbReference type="EMBL" id="UYYB01002348">
    <property type="protein sequence ID" value="VDM66228.1"/>
    <property type="molecule type" value="Genomic_DNA"/>
</dbReference>
<dbReference type="SMART" id="SM00382">
    <property type="entry name" value="AAA"/>
    <property type="match status" value="1"/>
</dbReference>
<sequence length="324" mass="36696">MKNGMRLFFVRLRTSELEMLKQEEKSRSYSITHILALREFCMHKLCYRLSLRDLAGETKDLVIESLNTASMSLIAFATYFPEYVRARLSAALLFQMLNDKPKIDCLSPLGRTTHESFSILRNKQQLQKLQGTIQFSNLFFSYPASRKNMVLKGVNINIPAGRTVAFVGPSGCGKSTSIQLIERFYDPSVGKLLFDDEDARELNLRHLRSHISLVGQEPTLFNYSIRENIAYGIENSTIEQIEEAAKLANAHDFITKLPEIVQEALERAKEGRTCIVIAHRLSSIQNADLIVVLRDGKVEEQGTHQQLLAKEGLYAGLVSKQDLK</sequence>
<evidence type="ECO:0000256" key="1">
    <source>
        <dbReference type="ARBA" id="ARBA00004141"/>
    </source>
</evidence>
<protein>
    <recommendedName>
        <fullName evidence="9">ABC transporter domain-containing protein</fullName>
    </recommendedName>
</protein>
<dbReference type="PANTHER" id="PTHR43394:SF11">
    <property type="entry name" value="ATP-BINDING CASSETTE TRANSPORTER"/>
    <property type="match status" value="1"/>
</dbReference>
<dbReference type="GO" id="GO:0016887">
    <property type="term" value="F:ATP hydrolysis activity"/>
    <property type="evidence" value="ECO:0007669"/>
    <property type="project" value="InterPro"/>
</dbReference>
<organism evidence="10 11">
    <name type="scientific">Strongylus vulgaris</name>
    <name type="common">Blood worm</name>
    <dbReference type="NCBI Taxonomy" id="40348"/>
    <lineage>
        <taxon>Eukaryota</taxon>
        <taxon>Metazoa</taxon>
        <taxon>Ecdysozoa</taxon>
        <taxon>Nematoda</taxon>
        <taxon>Chromadorea</taxon>
        <taxon>Rhabditida</taxon>
        <taxon>Rhabditina</taxon>
        <taxon>Rhabditomorpha</taxon>
        <taxon>Strongyloidea</taxon>
        <taxon>Strongylidae</taxon>
        <taxon>Strongylus</taxon>
    </lineage>
</organism>
<dbReference type="InterPro" id="IPR003439">
    <property type="entry name" value="ABC_transporter-like_ATP-bd"/>
</dbReference>
<dbReference type="InterPro" id="IPR036640">
    <property type="entry name" value="ABC1_TM_sf"/>
</dbReference>
<evidence type="ECO:0000256" key="7">
    <source>
        <dbReference type="ARBA" id="ARBA00022989"/>
    </source>
</evidence>
<keyword evidence="6" id="KW-0067">ATP-binding</keyword>
<keyword evidence="3" id="KW-0812">Transmembrane</keyword>
<dbReference type="PANTHER" id="PTHR43394">
    <property type="entry name" value="ATP-DEPENDENT PERMEASE MDL1, MITOCHONDRIAL"/>
    <property type="match status" value="1"/>
</dbReference>
<dbReference type="Proteomes" id="UP000270094">
    <property type="component" value="Unassembled WGS sequence"/>
</dbReference>
<feature type="domain" description="ABC transporter" evidence="9">
    <location>
        <begin position="133"/>
        <end position="320"/>
    </location>
</feature>
<dbReference type="InterPro" id="IPR003593">
    <property type="entry name" value="AAA+_ATPase"/>
</dbReference>
<reference evidence="10 11" key="1">
    <citation type="submission" date="2018-11" db="EMBL/GenBank/DDBJ databases">
        <authorList>
            <consortium name="Pathogen Informatics"/>
        </authorList>
    </citation>
    <scope>NUCLEOTIDE SEQUENCE [LARGE SCALE GENOMIC DNA]</scope>
</reference>
<dbReference type="Gene3D" id="1.20.1560.10">
    <property type="entry name" value="ABC transporter type 1, transmembrane domain"/>
    <property type="match status" value="1"/>
</dbReference>
<gene>
    <name evidence="10" type="ORF">SVUK_LOCUS1226</name>
</gene>
<evidence type="ECO:0000256" key="8">
    <source>
        <dbReference type="ARBA" id="ARBA00023136"/>
    </source>
</evidence>
<dbReference type="GO" id="GO:0090374">
    <property type="term" value="P:oligopeptide export from mitochondrion"/>
    <property type="evidence" value="ECO:0007669"/>
    <property type="project" value="TreeGrafter"/>
</dbReference>
<evidence type="ECO:0000256" key="6">
    <source>
        <dbReference type="ARBA" id="ARBA00022840"/>
    </source>
</evidence>
<proteinExistence type="predicted"/>
<dbReference type="GO" id="GO:0005524">
    <property type="term" value="F:ATP binding"/>
    <property type="evidence" value="ECO:0007669"/>
    <property type="project" value="UniProtKB-KW"/>
</dbReference>
<name>A0A3P7KCD4_STRVU</name>
<keyword evidence="11" id="KW-1185">Reference proteome</keyword>
<evidence type="ECO:0000256" key="4">
    <source>
        <dbReference type="ARBA" id="ARBA00022737"/>
    </source>
</evidence>
<dbReference type="OrthoDB" id="6500128at2759"/>
<dbReference type="Gene3D" id="3.40.50.300">
    <property type="entry name" value="P-loop containing nucleotide triphosphate hydrolases"/>
    <property type="match status" value="2"/>
</dbReference>
<keyword evidence="5" id="KW-0547">Nucleotide-binding</keyword>
<dbReference type="AlphaFoldDB" id="A0A3P7KCD4"/>
<accession>A0A3P7KCD4</accession>
<dbReference type="Pfam" id="PF00005">
    <property type="entry name" value="ABC_tran"/>
    <property type="match status" value="1"/>
</dbReference>
<keyword evidence="7" id="KW-1133">Transmembrane helix</keyword>
<evidence type="ECO:0000256" key="3">
    <source>
        <dbReference type="ARBA" id="ARBA00022692"/>
    </source>
</evidence>
<evidence type="ECO:0000313" key="10">
    <source>
        <dbReference type="EMBL" id="VDM66228.1"/>
    </source>
</evidence>
<keyword evidence="8" id="KW-0472">Membrane</keyword>
<evidence type="ECO:0000259" key="9">
    <source>
        <dbReference type="PROSITE" id="PS50893"/>
    </source>
</evidence>
<evidence type="ECO:0000313" key="11">
    <source>
        <dbReference type="Proteomes" id="UP000270094"/>
    </source>
</evidence>
<dbReference type="SUPFAM" id="SSF52540">
    <property type="entry name" value="P-loop containing nucleoside triphosphate hydrolases"/>
    <property type="match status" value="1"/>
</dbReference>
<dbReference type="InterPro" id="IPR039421">
    <property type="entry name" value="Type_1_exporter"/>
</dbReference>
<dbReference type="PROSITE" id="PS50893">
    <property type="entry name" value="ABC_TRANSPORTER_2"/>
    <property type="match status" value="1"/>
</dbReference>
<dbReference type="GO" id="GO:0015421">
    <property type="term" value="F:ABC-type oligopeptide transporter activity"/>
    <property type="evidence" value="ECO:0007669"/>
    <property type="project" value="TreeGrafter"/>
</dbReference>
<evidence type="ECO:0000256" key="2">
    <source>
        <dbReference type="ARBA" id="ARBA00022448"/>
    </source>
</evidence>
<keyword evidence="2" id="KW-0813">Transport</keyword>
<dbReference type="InterPro" id="IPR027417">
    <property type="entry name" value="P-loop_NTPase"/>
</dbReference>
<keyword evidence="4" id="KW-0677">Repeat</keyword>
<comment type="subcellular location">
    <subcellularLocation>
        <location evidence="1">Membrane</location>
        <topology evidence="1">Multi-pass membrane protein</topology>
    </subcellularLocation>
</comment>
<dbReference type="GO" id="GO:0005743">
    <property type="term" value="C:mitochondrial inner membrane"/>
    <property type="evidence" value="ECO:0007669"/>
    <property type="project" value="TreeGrafter"/>
</dbReference>
<evidence type="ECO:0000256" key="5">
    <source>
        <dbReference type="ARBA" id="ARBA00022741"/>
    </source>
</evidence>